<keyword evidence="4" id="KW-1185">Reference proteome</keyword>
<dbReference type="OrthoDB" id="429058at2759"/>
<accession>A0A9P1D5C8</accession>
<dbReference type="EMBL" id="CAMXCT030003291">
    <property type="protein sequence ID" value="CAL4790872.1"/>
    <property type="molecule type" value="Genomic_DNA"/>
</dbReference>
<reference evidence="1" key="1">
    <citation type="submission" date="2022-10" db="EMBL/GenBank/DDBJ databases">
        <authorList>
            <person name="Chen Y."/>
            <person name="Dougan E. K."/>
            <person name="Chan C."/>
            <person name="Rhodes N."/>
            <person name="Thang M."/>
        </authorList>
    </citation>
    <scope>NUCLEOTIDE SEQUENCE</scope>
</reference>
<organism evidence="1">
    <name type="scientific">Cladocopium goreaui</name>
    <dbReference type="NCBI Taxonomy" id="2562237"/>
    <lineage>
        <taxon>Eukaryota</taxon>
        <taxon>Sar</taxon>
        <taxon>Alveolata</taxon>
        <taxon>Dinophyceae</taxon>
        <taxon>Suessiales</taxon>
        <taxon>Symbiodiniaceae</taxon>
        <taxon>Cladocopium</taxon>
    </lineage>
</organism>
<evidence type="ECO:0000313" key="2">
    <source>
        <dbReference type="EMBL" id="CAL1156935.1"/>
    </source>
</evidence>
<sequence length="194" mass="21242">MFGGRISKAMAPADKAAKEVTPFYQGPVAAFMAKRHLTRMPTISSVSTADSGSNLPVKNTFIDLDIGRPPSLEGFFNERLIRSAPGSQVEDQTEEPLKEADTPPVICLAAALSFTGSSTKKPTYSMGSEGHGARECHPCAFYWKDKGCSSGADCNFCHLCNQGEKKRRQKEKRTVWRSIDRVRQAFAAANHQVD</sequence>
<proteinExistence type="predicted"/>
<gene>
    <name evidence="1" type="ORF">C1SCF055_LOCUS29422</name>
</gene>
<dbReference type="EMBL" id="CAMXCT020003291">
    <property type="protein sequence ID" value="CAL1156935.1"/>
    <property type="molecule type" value="Genomic_DNA"/>
</dbReference>
<evidence type="ECO:0000313" key="1">
    <source>
        <dbReference type="EMBL" id="CAI4003560.1"/>
    </source>
</evidence>
<protein>
    <submittedName>
        <fullName evidence="3">E3 ubiquitin-protein ligase RNF12-B</fullName>
    </submittedName>
</protein>
<evidence type="ECO:0000313" key="3">
    <source>
        <dbReference type="EMBL" id="CAL4790872.1"/>
    </source>
</evidence>
<dbReference type="AlphaFoldDB" id="A0A9P1D5C8"/>
<reference evidence="2" key="2">
    <citation type="submission" date="2024-04" db="EMBL/GenBank/DDBJ databases">
        <authorList>
            <person name="Chen Y."/>
            <person name="Shah S."/>
            <person name="Dougan E. K."/>
            <person name="Thang M."/>
            <person name="Chan C."/>
        </authorList>
    </citation>
    <scope>NUCLEOTIDE SEQUENCE [LARGE SCALE GENOMIC DNA]</scope>
</reference>
<comment type="caution">
    <text evidence="1">The sequence shown here is derived from an EMBL/GenBank/DDBJ whole genome shotgun (WGS) entry which is preliminary data.</text>
</comment>
<name>A0A9P1D5C8_9DINO</name>
<dbReference type="EMBL" id="CAMXCT010003291">
    <property type="protein sequence ID" value="CAI4003560.1"/>
    <property type="molecule type" value="Genomic_DNA"/>
</dbReference>
<dbReference type="Proteomes" id="UP001152797">
    <property type="component" value="Unassembled WGS sequence"/>
</dbReference>
<evidence type="ECO:0000313" key="4">
    <source>
        <dbReference type="Proteomes" id="UP001152797"/>
    </source>
</evidence>